<reference evidence="1 2" key="1">
    <citation type="submission" date="2018-01" db="EMBL/GenBank/DDBJ databases">
        <authorList>
            <person name="Gaut B.S."/>
            <person name="Morton B.R."/>
            <person name="Clegg M.T."/>
            <person name="Duvall M.R."/>
        </authorList>
    </citation>
    <scope>NUCLEOTIDE SEQUENCE [LARGE SCALE GENOMIC DNA]</scope>
    <source>
        <strain evidence="1">GP69</strain>
    </source>
</reference>
<dbReference type="EMBL" id="OFSM01000037">
    <property type="protein sequence ID" value="SOY32036.1"/>
    <property type="molecule type" value="Genomic_DNA"/>
</dbReference>
<protein>
    <submittedName>
        <fullName evidence="1">Uncharacterized protein</fullName>
    </submittedName>
</protein>
<accession>A0A2K4ZNN3</accession>
<name>A0A2K4ZNN3_9FIRM</name>
<evidence type="ECO:0000313" key="2">
    <source>
        <dbReference type="Proteomes" id="UP000236311"/>
    </source>
</evidence>
<organism evidence="1 2">
    <name type="scientific">Acetatifactor muris</name>
    <dbReference type="NCBI Taxonomy" id="879566"/>
    <lineage>
        <taxon>Bacteria</taxon>
        <taxon>Bacillati</taxon>
        <taxon>Bacillota</taxon>
        <taxon>Clostridia</taxon>
        <taxon>Lachnospirales</taxon>
        <taxon>Lachnospiraceae</taxon>
        <taxon>Acetatifactor</taxon>
    </lineage>
</organism>
<dbReference type="AlphaFoldDB" id="A0A2K4ZNN3"/>
<proteinExistence type="predicted"/>
<dbReference type="Proteomes" id="UP000236311">
    <property type="component" value="Unassembled WGS sequence"/>
</dbReference>
<keyword evidence="2" id="KW-1185">Reference proteome</keyword>
<sequence>MVGLNPNRKLKVLKHLILRVFQHFLILPAAGLEPARYIKNLDFMRVLQMII</sequence>
<evidence type="ECO:0000313" key="1">
    <source>
        <dbReference type="EMBL" id="SOY32036.1"/>
    </source>
</evidence>
<gene>
    <name evidence="1" type="ORF">AMURIS_04789</name>
</gene>